<dbReference type="SUPFAM" id="SSF46785">
    <property type="entry name" value="Winged helix' DNA-binding domain"/>
    <property type="match status" value="1"/>
</dbReference>
<evidence type="ECO:0000256" key="3">
    <source>
        <dbReference type="ARBA" id="ARBA00023163"/>
    </source>
</evidence>
<keyword evidence="2" id="KW-0238">DNA-binding</keyword>
<proteinExistence type="predicted"/>
<organism evidence="5 6">
    <name type="scientific">Hydrogenophaga electricum</name>
    <dbReference type="NCBI Taxonomy" id="1230953"/>
    <lineage>
        <taxon>Bacteria</taxon>
        <taxon>Pseudomonadati</taxon>
        <taxon>Pseudomonadota</taxon>
        <taxon>Betaproteobacteria</taxon>
        <taxon>Burkholderiales</taxon>
        <taxon>Comamonadaceae</taxon>
        <taxon>Hydrogenophaga</taxon>
    </lineage>
</organism>
<dbReference type="CDD" id="cd07377">
    <property type="entry name" value="WHTH_GntR"/>
    <property type="match status" value="1"/>
</dbReference>
<keyword evidence="6" id="KW-1185">Reference proteome</keyword>
<dbReference type="PROSITE" id="PS50949">
    <property type="entry name" value="HTH_GNTR"/>
    <property type="match status" value="1"/>
</dbReference>
<dbReference type="PRINTS" id="PR00035">
    <property type="entry name" value="HTHGNTR"/>
</dbReference>
<dbReference type="Proteomes" id="UP001156903">
    <property type="component" value="Unassembled WGS sequence"/>
</dbReference>
<dbReference type="EMBL" id="BSPB01000004">
    <property type="protein sequence ID" value="GLS13289.1"/>
    <property type="molecule type" value="Genomic_DNA"/>
</dbReference>
<evidence type="ECO:0000313" key="5">
    <source>
        <dbReference type="EMBL" id="GLS13289.1"/>
    </source>
</evidence>
<feature type="domain" description="HTH gntR-type" evidence="4">
    <location>
        <begin position="14"/>
        <end position="82"/>
    </location>
</feature>
<comment type="caution">
    <text evidence="5">The sequence shown here is derived from an EMBL/GenBank/DDBJ whole genome shotgun (WGS) entry which is preliminary data.</text>
</comment>
<dbReference type="SMART" id="SM00345">
    <property type="entry name" value="HTH_GNTR"/>
    <property type="match status" value="1"/>
</dbReference>
<protein>
    <submittedName>
        <fullName evidence="5">GntR family transcriptional regulator</fullName>
    </submittedName>
</protein>
<reference evidence="6" key="1">
    <citation type="journal article" date="2019" name="Int. J. Syst. Evol. Microbiol.">
        <title>The Global Catalogue of Microorganisms (GCM) 10K type strain sequencing project: providing services to taxonomists for standard genome sequencing and annotation.</title>
        <authorList>
            <consortium name="The Broad Institute Genomics Platform"/>
            <consortium name="The Broad Institute Genome Sequencing Center for Infectious Disease"/>
            <person name="Wu L."/>
            <person name="Ma J."/>
        </authorList>
    </citation>
    <scope>NUCLEOTIDE SEQUENCE [LARGE SCALE GENOMIC DNA]</scope>
    <source>
        <strain evidence="6">NBRC 109341</strain>
    </source>
</reference>
<evidence type="ECO:0000259" key="4">
    <source>
        <dbReference type="PROSITE" id="PS50949"/>
    </source>
</evidence>
<dbReference type="PANTHER" id="PTHR43537">
    <property type="entry name" value="TRANSCRIPTIONAL REGULATOR, GNTR FAMILY"/>
    <property type="match status" value="1"/>
</dbReference>
<accession>A0ABQ6C2R5</accession>
<name>A0ABQ6C2R5_9BURK</name>
<dbReference type="RefSeq" id="WP_284306737.1">
    <property type="nucleotide sequence ID" value="NZ_BSPB01000004.1"/>
</dbReference>
<dbReference type="SUPFAM" id="SSF48008">
    <property type="entry name" value="GntR ligand-binding domain-like"/>
    <property type="match status" value="1"/>
</dbReference>
<dbReference type="InterPro" id="IPR036390">
    <property type="entry name" value="WH_DNA-bd_sf"/>
</dbReference>
<dbReference type="Pfam" id="PF00392">
    <property type="entry name" value="GntR"/>
    <property type="match status" value="1"/>
</dbReference>
<dbReference type="InterPro" id="IPR008920">
    <property type="entry name" value="TF_FadR/GntR_C"/>
</dbReference>
<dbReference type="Pfam" id="PF07729">
    <property type="entry name" value="FCD"/>
    <property type="match status" value="1"/>
</dbReference>
<keyword evidence="3" id="KW-0804">Transcription</keyword>
<evidence type="ECO:0000256" key="1">
    <source>
        <dbReference type="ARBA" id="ARBA00023015"/>
    </source>
</evidence>
<dbReference type="InterPro" id="IPR011711">
    <property type="entry name" value="GntR_C"/>
</dbReference>
<evidence type="ECO:0000313" key="6">
    <source>
        <dbReference type="Proteomes" id="UP001156903"/>
    </source>
</evidence>
<dbReference type="InterPro" id="IPR036388">
    <property type="entry name" value="WH-like_DNA-bd_sf"/>
</dbReference>
<gene>
    <name evidence="5" type="ORF">GCM10007935_07180</name>
</gene>
<evidence type="ECO:0000256" key="2">
    <source>
        <dbReference type="ARBA" id="ARBA00023125"/>
    </source>
</evidence>
<sequence length="259" mass="28358">MNGNSVVEPLQVPERLTDKLAALLMQRIEAGELAPDQRLPTEQKLSEQFGVSRTVVREAVSRLKSIGMLTSRQGAGVFVAPRHQARALAFDPSVLWSMESVLQVVEVRRGLEAEVAALAAERITPEKARAIAAALAHLEACPPQGPDGVEADLQFHRSIARATDNPHYERLLGFLEQYQRDAMRVTRTNEALDETYLSQVQAEHRAIAEAVMRGDAATARRSAMHHMANAADRLENAAPPIRRALDALLSPPPPTTTSE</sequence>
<dbReference type="InterPro" id="IPR000524">
    <property type="entry name" value="Tscrpt_reg_HTH_GntR"/>
</dbReference>
<dbReference type="PANTHER" id="PTHR43537:SF5">
    <property type="entry name" value="UXU OPERON TRANSCRIPTIONAL REGULATOR"/>
    <property type="match status" value="1"/>
</dbReference>
<dbReference type="SMART" id="SM00895">
    <property type="entry name" value="FCD"/>
    <property type="match status" value="1"/>
</dbReference>
<keyword evidence="1" id="KW-0805">Transcription regulation</keyword>
<dbReference type="Gene3D" id="1.20.120.530">
    <property type="entry name" value="GntR ligand-binding domain-like"/>
    <property type="match status" value="1"/>
</dbReference>
<dbReference type="Gene3D" id="1.10.10.10">
    <property type="entry name" value="Winged helix-like DNA-binding domain superfamily/Winged helix DNA-binding domain"/>
    <property type="match status" value="1"/>
</dbReference>